<gene>
    <name evidence="2" type="ORF">Tco_1045016</name>
</gene>
<reference evidence="2" key="1">
    <citation type="journal article" date="2022" name="Int. J. Mol. Sci.">
        <title>Draft Genome of Tanacetum Coccineum: Genomic Comparison of Closely Related Tanacetum-Family Plants.</title>
        <authorList>
            <person name="Yamashiro T."/>
            <person name="Shiraishi A."/>
            <person name="Nakayama K."/>
            <person name="Satake H."/>
        </authorList>
    </citation>
    <scope>NUCLEOTIDE SEQUENCE</scope>
</reference>
<dbReference type="EMBL" id="BQNB010018788">
    <property type="protein sequence ID" value="GJT78291.1"/>
    <property type="molecule type" value="Genomic_DNA"/>
</dbReference>
<feature type="transmembrane region" description="Helical" evidence="1">
    <location>
        <begin position="24"/>
        <end position="46"/>
    </location>
</feature>
<name>A0ABQ5GRJ1_9ASTR</name>
<evidence type="ECO:0000256" key="1">
    <source>
        <dbReference type="SAM" id="Phobius"/>
    </source>
</evidence>
<organism evidence="2 3">
    <name type="scientific">Tanacetum coccineum</name>
    <dbReference type="NCBI Taxonomy" id="301880"/>
    <lineage>
        <taxon>Eukaryota</taxon>
        <taxon>Viridiplantae</taxon>
        <taxon>Streptophyta</taxon>
        <taxon>Embryophyta</taxon>
        <taxon>Tracheophyta</taxon>
        <taxon>Spermatophyta</taxon>
        <taxon>Magnoliopsida</taxon>
        <taxon>eudicotyledons</taxon>
        <taxon>Gunneridae</taxon>
        <taxon>Pentapetalae</taxon>
        <taxon>asterids</taxon>
        <taxon>campanulids</taxon>
        <taxon>Asterales</taxon>
        <taxon>Asteraceae</taxon>
        <taxon>Asteroideae</taxon>
        <taxon>Anthemideae</taxon>
        <taxon>Anthemidinae</taxon>
        <taxon>Tanacetum</taxon>
    </lineage>
</organism>
<sequence>MCVCWRHSALRVHNPFVEVLLQQFLIRAFALETHLLLITFGIRALFEKNESHIMERVEIRETSKPGLVRRLLPSRGRIGASGRSISAMGRSITRYGFMIYECAVSWEAILQHMMTLLTTSAEYKPPLNGELKQDT</sequence>
<comment type="caution">
    <text evidence="2">The sequence shown here is derived from an EMBL/GenBank/DDBJ whole genome shotgun (WGS) entry which is preliminary data.</text>
</comment>
<evidence type="ECO:0000313" key="2">
    <source>
        <dbReference type="EMBL" id="GJT78291.1"/>
    </source>
</evidence>
<keyword evidence="1" id="KW-0812">Transmembrane</keyword>
<accession>A0ABQ5GRJ1</accession>
<keyword evidence="3" id="KW-1185">Reference proteome</keyword>
<dbReference type="Proteomes" id="UP001151760">
    <property type="component" value="Unassembled WGS sequence"/>
</dbReference>
<keyword evidence="1" id="KW-0472">Membrane</keyword>
<reference evidence="2" key="2">
    <citation type="submission" date="2022-01" db="EMBL/GenBank/DDBJ databases">
        <authorList>
            <person name="Yamashiro T."/>
            <person name="Shiraishi A."/>
            <person name="Satake H."/>
            <person name="Nakayama K."/>
        </authorList>
    </citation>
    <scope>NUCLEOTIDE SEQUENCE</scope>
</reference>
<protein>
    <submittedName>
        <fullName evidence="2">Uncharacterized protein</fullName>
    </submittedName>
</protein>
<proteinExistence type="predicted"/>
<evidence type="ECO:0000313" key="3">
    <source>
        <dbReference type="Proteomes" id="UP001151760"/>
    </source>
</evidence>
<keyword evidence="1" id="KW-1133">Transmembrane helix</keyword>